<feature type="transmembrane region" description="Helical" evidence="3">
    <location>
        <begin position="380"/>
        <end position="407"/>
    </location>
</feature>
<feature type="compositionally biased region" description="Low complexity" evidence="2">
    <location>
        <begin position="506"/>
        <end position="531"/>
    </location>
</feature>
<evidence type="ECO:0000313" key="5">
    <source>
        <dbReference type="Proteomes" id="UP001501676"/>
    </source>
</evidence>
<evidence type="ECO:0000256" key="3">
    <source>
        <dbReference type="SAM" id="Phobius"/>
    </source>
</evidence>
<organism evidence="4 5">
    <name type="scientific">Cryptosporangium minutisporangium</name>
    <dbReference type="NCBI Taxonomy" id="113569"/>
    <lineage>
        <taxon>Bacteria</taxon>
        <taxon>Bacillati</taxon>
        <taxon>Actinomycetota</taxon>
        <taxon>Actinomycetes</taxon>
        <taxon>Cryptosporangiales</taxon>
        <taxon>Cryptosporangiaceae</taxon>
        <taxon>Cryptosporangium</taxon>
    </lineage>
</organism>
<dbReference type="EMBL" id="BAAAYN010000017">
    <property type="protein sequence ID" value="GAA3386843.1"/>
    <property type="molecule type" value="Genomic_DNA"/>
</dbReference>
<evidence type="ECO:0000313" key="4">
    <source>
        <dbReference type="EMBL" id="GAA3386843.1"/>
    </source>
</evidence>
<dbReference type="Pfam" id="PF07676">
    <property type="entry name" value="PD40"/>
    <property type="match status" value="1"/>
</dbReference>
<sequence length="531" mass="53899">MRGRTVLVVVGLVLLGILVSLGMGFAGASAVAGDETAESYDRPSYPTDPEALPLWMADVSESPSGRAIALADNTNYVVYAADSNRVREVSAIAERTDAEYATVTMQLAPDGSRLAVGDASGYFNDVLIIDLVTGREQRFGLGSTASGVTEVLAWSPDGRSLAVGVDGLYVLNLESGRATKIADPSDAITKADLLPGEEPTDESVPTSDSVTGQAAFSPDGRSIAYDDGVDVEIYRVDGAGAPTLLTDRSVWLAGAAAWSPDGKRILVTRDETADVDGATSVLAIDVATRTATRVVTLKYEEFSQPQPIGWRAPAEVLLSGLDADSAVVVDAYGLDGTRGERVLEFGYSTISAQFASELIATATAQDAGFAGGPTPTGWRVAVGVGTGLVTALVCAVLGLAVGLPLLLRRRAATRRVSPLAAGYPIGAFPVPPFHVTPGGFAPPGGSAWPGGFAPPGGARSGPVAGLPPAPALAPAPAAWAVGGPQIVPQRTSSESMAGSPGGGMPPAGSAGTPEAGAPTAAADGADWPLPR</sequence>
<dbReference type="SUPFAM" id="SSF82171">
    <property type="entry name" value="DPP6 N-terminal domain-like"/>
    <property type="match status" value="1"/>
</dbReference>
<dbReference type="InterPro" id="IPR011659">
    <property type="entry name" value="WD40"/>
</dbReference>
<dbReference type="PANTHER" id="PTHR36842:SF1">
    <property type="entry name" value="PROTEIN TOLB"/>
    <property type="match status" value="1"/>
</dbReference>
<keyword evidence="3" id="KW-0812">Transmembrane</keyword>
<evidence type="ECO:0008006" key="6">
    <source>
        <dbReference type="Google" id="ProtNLM"/>
    </source>
</evidence>
<dbReference type="RefSeq" id="WP_345728403.1">
    <property type="nucleotide sequence ID" value="NZ_BAAAYN010000017.1"/>
</dbReference>
<feature type="compositionally biased region" description="Polar residues" evidence="2">
    <location>
        <begin position="203"/>
        <end position="214"/>
    </location>
</feature>
<name>A0ABP6SWX8_9ACTN</name>
<dbReference type="InterPro" id="IPR011042">
    <property type="entry name" value="6-blade_b-propeller_TolB-like"/>
</dbReference>
<comment type="similarity">
    <text evidence="1">Belongs to the TolB family.</text>
</comment>
<protein>
    <recommendedName>
        <fullName evidence="6">WD40 repeat domain-containing protein</fullName>
    </recommendedName>
</protein>
<reference evidence="5" key="1">
    <citation type="journal article" date="2019" name="Int. J. Syst. Evol. Microbiol.">
        <title>The Global Catalogue of Microorganisms (GCM) 10K type strain sequencing project: providing services to taxonomists for standard genome sequencing and annotation.</title>
        <authorList>
            <consortium name="The Broad Institute Genomics Platform"/>
            <consortium name="The Broad Institute Genome Sequencing Center for Infectious Disease"/>
            <person name="Wu L."/>
            <person name="Ma J."/>
        </authorList>
    </citation>
    <scope>NUCLEOTIDE SEQUENCE [LARGE SCALE GENOMIC DNA]</scope>
    <source>
        <strain evidence="5">JCM 9458</strain>
    </source>
</reference>
<gene>
    <name evidence="4" type="ORF">GCM10020369_27060</name>
</gene>
<proteinExistence type="inferred from homology"/>
<evidence type="ECO:0000256" key="1">
    <source>
        <dbReference type="ARBA" id="ARBA00009820"/>
    </source>
</evidence>
<accession>A0ABP6SWX8</accession>
<dbReference type="Gene3D" id="2.120.10.30">
    <property type="entry name" value="TolB, C-terminal domain"/>
    <property type="match status" value="2"/>
</dbReference>
<dbReference type="Proteomes" id="UP001501676">
    <property type="component" value="Unassembled WGS sequence"/>
</dbReference>
<keyword evidence="3" id="KW-0472">Membrane</keyword>
<keyword evidence="5" id="KW-1185">Reference proteome</keyword>
<keyword evidence="3" id="KW-1133">Transmembrane helix</keyword>
<feature type="region of interest" description="Disordered" evidence="2">
    <location>
        <begin position="485"/>
        <end position="531"/>
    </location>
</feature>
<evidence type="ECO:0000256" key="2">
    <source>
        <dbReference type="SAM" id="MobiDB-lite"/>
    </source>
</evidence>
<dbReference type="PANTHER" id="PTHR36842">
    <property type="entry name" value="PROTEIN TOLB HOMOLOG"/>
    <property type="match status" value="1"/>
</dbReference>
<comment type="caution">
    <text evidence="4">The sequence shown here is derived from an EMBL/GenBank/DDBJ whole genome shotgun (WGS) entry which is preliminary data.</text>
</comment>
<feature type="region of interest" description="Disordered" evidence="2">
    <location>
        <begin position="192"/>
        <end position="215"/>
    </location>
</feature>